<dbReference type="GO" id="GO:0006355">
    <property type="term" value="P:regulation of DNA-templated transcription"/>
    <property type="evidence" value="ECO:0007669"/>
    <property type="project" value="InterPro"/>
</dbReference>
<dbReference type="InterPro" id="IPR001965">
    <property type="entry name" value="Znf_PHD"/>
</dbReference>
<dbReference type="InterPro" id="IPR043151">
    <property type="entry name" value="BAH_sf"/>
</dbReference>
<dbReference type="SUPFAM" id="SSF57716">
    <property type="entry name" value="Glucocorticoid receptor-like (DNA-binding domain)"/>
    <property type="match status" value="1"/>
</dbReference>
<dbReference type="Gene3D" id="2.30.30.490">
    <property type="match status" value="1"/>
</dbReference>
<organism evidence="9 10">
    <name type="scientific">Punctularia strigosozonata (strain HHB-11173)</name>
    <name type="common">White-rot fungus</name>
    <dbReference type="NCBI Taxonomy" id="741275"/>
    <lineage>
        <taxon>Eukaryota</taxon>
        <taxon>Fungi</taxon>
        <taxon>Dikarya</taxon>
        <taxon>Basidiomycota</taxon>
        <taxon>Agaricomycotina</taxon>
        <taxon>Agaricomycetes</taxon>
        <taxon>Corticiales</taxon>
        <taxon>Punctulariaceae</taxon>
        <taxon>Punctularia</taxon>
    </lineage>
</organism>
<dbReference type="Gene3D" id="3.30.40.10">
    <property type="entry name" value="Zinc/RING finger domain, C3HC4 (zinc finger)"/>
    <property type="match status" value="2"/>
</dbReference>
<dbReference type="GO" id="GO:0003682">
    <property type="term" value="F:chromatin binding"/>
    <property type="evidence" value="ECO:0007669"/>
    <property type="project" value="InterPro"/>
</dbReference>
<sequence length="881" mass="99263">MEFLPPADADPTISKSSDSFTRVRLAWYYRPGDVSERTVADNRVLLAAIYSEVCDITQLRSKCHVIHRDKISDLAGWKKRPDRFYFTRLFDPYIKKEFEVIPSTAVKNVPPEVREPLISRYEYVVAEKEVVSDLIDDIRLCETCRQWTPNPEAVQCDRCKKYFHMGCVSPPLASKPSRGYGWTCAPCAQEHNDVVVDNHGPRHGTPGGAKPRTTVPATRGRGRPRKDRAQAEREENMEIKHFRMWPFRYFGQYTVAQDTIDEDDFIFPRAATRVGAKYQATVPPAPGPSSIPIPTPDMPERGGDDTIEVLSMVVHMKEEHVEKHKDWMTMRLERLHQVAWLTEAIRRLSEAWMIDPRKMSAVDMRNPVRVEKWKKTETRCVDKDFSIKECAAFEEAMKKHGAELRAVRDEVRTRTMPEIVRYYGVWKNGKLREEHRLKDAGHVVKKEDTIQSDDEGSIVKRLTKGNSNCAACRTKESPVWWKAPKGLATNVLCDNCGMGWRKYADLNVRAIREDPPPSTTKGKAAENKRDGTPLTAPPAKRARVSSTPPPNVPHLRCVACKRNGPVGKVLKCQQCGFQCHAGDFAHRLSGCCGASIDPAKIDTWVCDLCENVKSQESSLNTHCILCPRVPPAKRQEDVNPPSDSYFRALKPTEGQNWAHVLCAVFAPETSFTDVERLRLIEGISAIPPSRWFAECSICHSSGGASFRCFDCTREFHISCAWKAGYSLGFEFVPVSDTHKNRDVVVSFRGETGFMSPVIRCPQHSHDKTQREIFGLCEMDDNGETALQVYCKNYKRVQTDQSYGLLRKARRLDDLLTETDPQVNGQRTPADDSGPSCASCHTRFSPSFHPTAGNLGSGSLLCHKCYFKPPNGVNGDASVAIA</sequence>
<feature type="domain" description="PHD-type" evidence="6">
    <location>
        <begin position="138"/>
        <end position="190"/>
    </location>
</feature>
<keyword evidence="3" id="KW-0862">Zinc</keyword>
<dbReference type="GO" id="GO:0008270">
    <property type="term" value="F:zinc ion binding"/>
    <property type="evidence" value="ECO:0007669"/>
    <property type="project" value="UniProtKB-KW"/>
</dbReference>
<evidence type="ECO:0000256" key="5">
    <source>
        <dbReference type="SAM" id="MobiDB-lite"/>
    </source>
</evidence>
<feature type="region of interest" description="Disordered" evidence="5">
    <location>
        <begin position="511"/>
        <end position="548"/>
    </location>
</feature>
<evidence type="ECO:0000256" key="2">
    <source>
        <dbReference type="ARBA" id="ARBA00022771"/>
    </source>
</evidence>
<dbReference type="SUPFAM" id="SSF57903">
    <property type="entry name" value="FYVE/PHD zinc finger"/>
    <property type="match status" value="1"/>
</dbReference>
<accession>R7S1V7</accession>
<dbReference type="InterPro" id="IPR013083">
    <property type="entry name" value="Znf_RING/FYVE/PHD"/>
</dbReference>
<keyword evidence="2 4" id="KW-0863">Zinc-finger</keyword>
<dbReference type="GO" id="GO:0048189">
    <property type="term" value="C:Lid2 complex"/>
    <property type="evidence" value="ECO:0007669"/>
    <property type="project" value="TreeGrafter"/>
</dbReference>
<dbReference type="RefSeq" id="XP_007388902.1">
    <property type="nucleotide sequence ID" value="XM_007388840.1"/>
</dbReference>
<evidence type="ECO:0000256" key="1">
    <source>
        <dbReference type="ARBA" id="ARBA00022723"/>
    </source>
</evidence>
<dbReference type="Pfam" id="PF01426">
    <property type="entry name" value="BAH"/>
    <property type="match status" value="1"/>
</dbReference>
<dbReference type="OMA" id="LSWRKYA"/>
<feature type="domain" description="PHD-type" evidence="8">
    <location>
        <begin position="633"/>
        <end position="764"/>
    </location>
</feature>
<gene>
    <name evidence="9" type="ORF">PUNSTDRAFT_77480</name>
</gene>
<dbReference type="PROSITE" id="PS01359">
    <property type="entry name" value="ZF_PHD_1"/>
    <property type="match status" value="1"/>
</dbReference>
<dbReference type="Pfam" id="PF00628">
    <property type="entry name" value="PHD"/>
    <property type="match status" value="1"/>
</dbReference>
<dbReference type="KEGG" id="psq:PUNSTDRAFT_77480"/>
<dbReference type="CDD" id="cd15497">
    <property type="entry name" value="PHD1_Snt2p_like"/>
    <property type="match status" value="1"/>
</dbReference>
<dbReference type="Gene3D" id="1.10.10.60">
    <property type="entry name" value="Homeodomain-like"/>
    <property type="match status" value="1"/>
</dbReference>
<feature type="region of interest" description="Disordered" evidence="5">
    <location>
        <begin position="200"/>
        <end position="233"/>
    </location>
</feature>
<keyword evidence="1" id="KW-0479">Metal-binding</keyword>
<proteinExistence type="predicted"/>
<feature type="domain" description="BAH" evidence="7">
    <location>
        <begin position="1"/>
        <end position="101"/>
    </location>
</feature>
<protein>
    <recommendedName>
        <fullName evidence="11">BAH-domain-containing protein</fullName>
    </recommendedName>
</protein>
<dbReference type="PROSITE" id="PS50016">
    <property type="entry name" value="ZF_PHD_2"/>
    <property type="match status" value="1"/>
</dbReference>
<dbReference type="InterPro" id="IPR011011">
    <property type="entry name" value="Znf_FYVE_PHD"/>
</dbReference>
<dbReference type="GO" id="GO:0036205">
    <property type="term" value="P:histone catabolic process"/>
    <property type="evidence" value="ECO:0007669"/>
    <property type="project" value="TreeGrafter"/>
</dbReference>
<dbReference type="CDD" id="cd15571">
    <property type="entry name" value="ePHD"/>
    <property type="match status" value="1"/>
</dbReference>
<name>R7S1V7_PUNST</name>
<evidence type="ECO:0000259" key="8">
    <source>
        <dbReference type="PROSITE" id="PS51805"/>
    </source>
</evidence>
<dbReference type="PROSITE" id="PS51805">
    <property type="entry name" value="EPHD"/>
    <property type="match status" value="1"/>
</dbReference>
<dbReference type="PANTHER" id="PTHR47672">
    <property type="entry name" value="E3 UBIQUITIN-PROTEIN LIGASE SNT2"/>
    <property type="match status" value="1"/>
</dbReference>
<evidence type="ECO:0000259" key="7">
    <source>
        <dbReference type="PROSITE" id="PS51038"/>
    </source>
</evidence>
<dbReference type="InterPro" id="IPR019786">
    <property type="entry name" value="Zinc_finger_PHD-type_CS"/>
</dbReference>
<dbReference type="Gene3D" id="3.30.50.10">
    <property type="entry name" value="Erythroid Transcription Factor GATA-1, subunit A"/>
    <property type="match status" value="1"/>
</dbReference>
<dbReference type="SMART" id="SM00401">
    <property type="entry name" value="ZnF_GATA"/>
    <property type="match status" value="1"/>
</dbReference>
<keyword evidence="10" id="KW-1185">Reference proteome</keyword>
<dbReference type="InterPro" id="IPR034732">
    <property type="entry name" value="EPHD"/>
</dbReference>
<dbReference type="GO" id="GO:0043565">
    <property type="term" value="F:sequence-specific DNA binding"/>
    <property type="evidence" value="ECO:0007669"/>
    <property type="project" value="InterPro"/>
</dbReference>
<evidence type="ECO:0000256" key="4">
    <source>
        <dbReference type="PROSITE-ProRule" id="PRU00146"/>
    </source>
</evidence>
<evidence type="ECO:0000313" key="10">
    <source>
        <dbReference type="Proteomes" id="UP000054196"/>
    </source>
</evidence>
<dbReference type="InterPro" id="IPR029617">
    <property type="entry name" value="Snt2"/>
</dbReference>
<dbReference type="GeneID" id="18885723"/>
<dbReference type="PROSITE" id="PS51038">
    <property type="entry name" value="BAH"/>
    <property type="match status" value="1"/>
</dbReference>
<dbReference type="GO" id="GO:0004842">
    <property type="term" value="F:ubiquitin-protein transferase activity"/>
    <property type="evidence" value="ECO:0007669"/>
    <property type="project" value="TreeGrafter"/>
</dbReference>
<reference evidence="10" key="1">
    <citation type="journal article" date="2012" name="Science">
        <title>The Paleozoic origin of enzymatic lignin decomposition reconstructed from 31 fungal genomes.</title>
        <authorList>
            <person name="Floudas D."/>
            <person name="Binder M."/>
            <person name="Riley R."/>
            <person name="Barry K."/>
            <person name="Blanchette R.A."/>
            <person name="Henrissat B."/>
            <person name="Martinez A.T."/>
            <person name="Otillar R."/>
            <person name="Spatafora J.W."/>
            <person name="Yadav J.S."/>
            <person name="Aerts A."/>
            <person name="Benoit I."/>
            <person name="Boyd A."/>
            <person name="Carlson A."/>
            <person name="Copeland A."/>
            <person name="Coutinho P.M."/>
            <person name="de Vries R.P."/>
            <person name="Ferreira P."/>
            <person name="Findley K."/>
            <person name="Foster B."/>
            <person name="Gaskell J."/>
            <person name="Glotzer D."/>
            <person name="Gorecki P."/>
            <person name="Heitman J."/>
            <person name="Hesse C."/>
            <person name="Hori C."/>
            <person name="Igarashi K."/>
            <person name="Jurgens J.A."/>
            <person name="Kallen N."/>
            <person name="Kersten P."/>
            <person name="Kohler A."/>
            <person name="Kuees U."/>
            <person name="Kumar T.K.A."/>
            <person name="Kuo A."/>
            <person name="LaButti K."/>
            <person name="Larrondo L.F."/>
            <person name="Lindquist E."/>
            <person name="Ling A."/>
            <person name="Lombard V."/>
            <person name="Lucas S."/>
            <person name="Lundell T."/>
            <person name="Martin R."/>
            <person name="McLaughlin D.J."/>
            <person name="Morgenstern I."/>
            <person name="Morin E."/>
            <person name="Murat C."/>
            <person name="Nagy L.G."/>
            <person name="Nolan M."/>
            <person name="Ohm R.A."/>
            <person name="Patyshakuliyeva A."/>
            <person name="Rokas A."/>
            <person name="Ruiz-Duenas F.J."/>
            <person name="Sabat G."/>
            <person name="Salamov A."/>
            <person name="Samejima M."/>
            <person name="Schmutz J."/>
            <person name="Slot J.C."/>
            <person name="St John F."/>
            <person name="Stenlid J."/>
            <person name="Sun H."/>
            <person name="Sun S."/>
            <person name="Syed K."/>
            <person name="Tsang A."/>
            <person name="Wiebenga A."/>
            <person name="Young D."/>
            <person name="Pisabarro A."/>
            <person name="Eastwood D.C."/>
            <person name="Martin F."/>
            <person name="Cullen D."/>
            <person name="Grigoriev I.V."/>
            <person name="Hibbett D.S."/>
        </authorList>
    </citation>
    <scope>NUCLEOTIDE SEQUENCE [LARGE SCALE GENOMIC DNA]</scope>
    <source>
        <strain evidence="10">HHB-11173 SS5</strain>
    </source>
</reference>
<dbReference type="Proteomes" id="UP000054196">
    <property type="component" value="Unassembled WGS sequence"/>
</dbReference>
<dbReference type="InterPro" id="IPR019787">
    <property type="entry name" value="Znf_PHD-finger"/>
</dbReference>
<dbReference type="OrthoDB" id="336088at2759"/>
<dbReference type="EMBL" id="JH687558">
    <property type="protein sequence ID" value="EIN03844.1"/>
    <property type="molecule type" value="Genomic_DNA"/>
</dbReference>
<evidence type="ECO:0000313" key="9">
    <source>
        <dbReference type="EMBL" id="EIN03844.1"/>
    </source>
</evidence>
<dbReference type="PANTHER" id="PTHR47672:SF1">
    <property type="entry name" value="E3 UBIQUITIN-PROTEIN LIGASE SNT2"/>
    <property type="match status" value="1"/>
</dbReference>
<dbReference type="eggNOG" id="KOG0955">
    <property type="taxonomic scope" value="Eukaryota"/>
</dbReference>
<evidence type="ECO:0000256" key="3">
    <source>
        <dbReference type="ARBA" id="ARBA00022833"/>
    </source>
</evidence>
<dbReference type="HOGENOM" id="CLU_001514_0_0_1"/>
<dbReference type="SMART" id="SM00249">
    <property type="entry name" value="PHD"/>
    <property type="match status" value="3"/>
</dbReference>
<dbReference type="InterPro" id="IPR000679">
    <property type="entry name" value="Znf_GATA"/>
</dbReference>
<dbReference type="Pfam" id="PF13832">
    <property type="entry name" value="zf-HC5HC2H_2"/>
    <property type="match status" value="1"/>
</dbReference>
<dbReference type="InterPro" id="IPR013088">
    <property type="entry name" value="Znf_NHR/GATA"/>
</dbReference>
<dbReference type="InterPro" id="IPR001025">
    <property type="entry name" value="BAH_dom"/>
</dbReference>
<evidence type="ECO:0008006" key="11">
    <source>
        <dbReference type="Google" id="ProtNLM"/>
    </source>
</evidence>
<dbReference type="AlphaFoldDB" id="R7S1V7"/>
<evidence type="ECO:0000259" key="6">
    <source>
        <dbReference type="PROSITE" id="PS50016"/>
    </source>
</evidence>